<protein>
    <submittedName>
        <fullName evidence="2">Uncharacterized protein</fullName>
    </submittedName>
</protein>
<gene>
    <name evidence="2" type="ORF">VTK73DRAFT_6287</name>
</gene>
<name>A0ABR3UZR3_9PEZI</name>
<evidence type="ECO:0000313" key="2">
    <source>
        <dbReference type="EMBL" id="KAL1835093.1"/>
    </source>
</evidence>
<reference evidence="2 3" key="1">
    <citation type="journal article" date="2024" name="Commun. Biol.">
        <title>Comparative genomic analysis of thermophilic fungi reveals convergent evolutionary adaptations and gene losses.</title>
        <authorList>
            <person name="Steindorff A.S."/>
            <person name="Aguilar-Pontes M.V."/>
            <person name="Robinson A.J."/>
            <person name="Andreopoulos B."/>
            <person name="LaButti K."/>
            <person name="Kuo A."/>
            <person name="Mondo S."/>
            <person name="Riley R."/>
            <person name="Otillar R."/>
            <person name="Haridas S."/>
            <person name="Lipzen A."/>
            <person name="Grimwood J."/>
            <person name="Schmutz J."/>
            <person name="Clum A."/>
            <person name="Reid I.D."/>
            <person name="Moisan M.C."/>
            <person name="Butler G."/>
            <person name="Nguyen T.T.M."/>
            <person name="Dewar K."/>
            <person name="Conant G."/>
            <person name="Drula E."/>
            <person name="Henrissat B."/>
            <person name="Hansel C."/>
            <person name="Singer S."/>
            <person name="Hutchinson M.I."/>
            <person name="de Vries R.P."/>
            <person name="Natvig D.O."/>
            <person name="Powell A.J."/>
            <person name="Tsang A."/>
            <person name="Grigoriev I.V."/>
        </authorList>
    </citation>
    <scope>NUCLEOTIDE SEQUENCE [LARGE SCALE GENOMIC DNA]</scope>
    <source>
        <strain evidence="2 3">ATCC 24622</strain>
    </source>
</reference>
<comment type="caution">
    <text evidence="2">The sequence shown here is derived from an EMBL/GenBank/DDBJ whole genome shotgun (WGS) entry which is preliminary data.</text>
</comment>
<dbReference type="EMBL" id="JAZHXJ010003533">
    <property type="protein sequence ID" value="KAL1835093.1"/>
    <property type="molecule type" value="Genomic_DNA"/>
</dbReference>
<feature type="compositionally biased region" description="Basic and acidic residues" evidence="1">
    <location>
        <begin position="18"/>
        <end position="27"/>
    </location>
</feature>
<accession>A0ABR3UZR3</accession>
<keyword evidence="3" id="KW-1185">Reference proteome</keyword>
<evidence type="ECO:0000313" key="3">
    <source>
        <dbReference type="Proteomes" id="UP001586593"/>
    </source>
</evidence>
<dbReference type="Proteomes" id="UP001586593">
    <property type="component" value="Unassembled WGS sequence"/>
</dbReference>
<feature type="region of interest" description="Disordered" evidence="1">
    <location>
        <begin position="1"/>
        <end position="55"/>
    </location>
</feature>
<organism evidence="2 3">
    <name type="scientific">Phialemonium thermophilum</name>
    <dbReference type="NCBI Taxonomy" id="223376"/>
    <lineage>
        <taxon>Eukaryota</taxon>
        <taxon>Fungi</taxon>
        <taxon>Dikarya</taxon>
        <taxon>Ascomycota</taxon>
        <taxon>Pezizomycotina</taxon>
        <taxon>Sordariomycetes</taxon>
        <taxon>Sordariomycetidae</taxon>
        <taxon>Cephalothecales</taxon>
        <taxon>Cephalothecaceae</taxon>
        <taxon>Phialemonium</taxon>
    </lineage>
</organism>
<sequence length="55" mass="5874">MERLSRSTGHKGTLGVQSERRERKGGHGQDNPGASARQVAAEVAGRMGSEVVWAQ</sequence>
<proteinExistence type="predicted"/>
<evidence type="ECO:0000256" key="1">
    <source>
        <dbReference type="SAM" id="MobiDB-lite"/>
    </source>
</evidence>